<dbReference type="AlphaFoldDB" id="A0A6J6QVM7"/>
<evidence type="ECO:0000313" key="2">
    <source>
        <dbReference type="EMBL" id="CAB4714802.1"/>
    </source>
</evidence>
<dbReference type="Gene3D" id="3.90.1300.10">
    <property type="entry name" value="Amidase signature (AS) domain"/>
    <property type="match status" value="1"/>
</dbReference>
<protein>
    <submittedName>
        <fullName evidence="2">Unannotated protein</fullName>
    </submittedName>
</protein>
<organism evidence="2">
    <name type="scientific">freshwater metagenome</name>
    <dbReference type="NCBI Taxonomy" id="449393"/>
    <lineage>
        <taxon>unclassified sequences</taxon>
        <taxon>metagenomes</taxon>
        <taxon>ecological metagenomes</taxon>
    </lineage>
</organism>
<dbReference type="SUPFAM" id="SSF75304">
    <property type="entry name" value="Amidase signature (AS) enzymes"/>
    <property type="match status" value="1"/>
</dbReference>
<dbReference type="PANTHER" id="PTHR11895">
    <property type="entry name" value="TRANSAMIDASE"/>
    <property type="match status" value="1"/>
</dbReference>
<reference evidence="2" key="1">
    <citation type="submission" date="2020-05" db="EMBL/GenBank/DDBJ databases">
        <authorList>
            <person name="Chiriac C."/>
            <person name="Salcher M."/>
            <person name="Ghai R."/>
            <person name="Kavagutti S V."/>
        </authorList>
    </citation>
    <scope>NUCLEOTIDE SEQUENCE</scope>
</reference>
<proteinExistence type="predicted"/>
<dbReference type="InterPro" id="IPR036928">
    <property type="entry name" value="AS_sf"/>
</dbReference>
<dbReference type="EMBL" id="CAEZYK010000006">
    <property type="protein sequence ID" value="CAB4714802.1"/>
    <property type="molecule type" value="Genomic_DNA"/>
</dbReference>
<gene>
    <name evidence="2" type="ORF">UFOPK2683_00210</name>
    <name evidence="3" type="ORF">UFOPK3605_01605</name>
</gene>
<dbReference type="InterPro" id="IPR000120">
    <property type="entry name" value="Amidase"/>
</dbReference>
<name>A0A6J6QVM7_9ZZZZ</name>
<dbReference type="Pfam" id="PF01425">
    <property type="entry name" value="Amidase"/>
    <property type="match status" value="1"/>
</dbReference>
<dbReference type="EMBL" id="CAFBMM010000138">
    <property type="protein sequence ID" value="CAB4919981.1"/>
    <property type="molecule type" value="Genomic_DNA"/>
</dbReference>
<evidence type="ECO:0000259" key="1">
    <source>
        <dbReference type="Pfam" id="PF01425"/>
    </source>
</evidence>
<accession>A0A6J6QVM7</accession>
<dbReference type="GO" id="GO:0003824">
    <property type="term" value="F:catalytic activity"/>
    <property type="evidence" value="ECO:0007669"/>
    <property type="project" value="InterPro"/>
</dbReference>
<sequence length="475" mass="49952">MSEIWERSATEIADEVRAGKLSAQEVLTVHLDRIDRLDSELNSISYLDVDAARQQAADIDAQVAAGSDPGVLAGVPVGVKELVSVAGWPDTEASLVYKDRVAKVTDSEVTRLRTAGAVIAGLTTAAEFGTVSFTNTPLNGITRNPWNLTRTPGGSSGGSAAAVAAGLFPICTGGDGGGSIRIPAAYSGLFGMKSTFGRVGRDPGPFPGSLVPVRGPMARTVRDAARYIDVVAGPTTCDPTSLPALAENYEHEVVSGAAADRLSGARVAFVSSFGFAASEPGPAAQAEEMAAVLIDALKLERVDLEINFPRVGSSWGILSTLDDMAWHSQDVKDHLDELSTVARMQYESFINLRPEIIAKSIRQRQGVLDAVSEVFSKVDILITPTTPKPALLAEGELMGELNGNQTTLFDLSAPFTALFNQTGQPAASIPAGLVDGLPVGVQVVARRHEDLACFAAGAVLEELRPWPQLAPFAYS</sequence>
<evidence type="ECO:0000313" key="3">
    <source>
        <dbReference type="EMBL" id="CAB4919981.1"/>
    </source>
</evidence>
<feature type="domain" description="Amidase" evidence="1">
    <location>
        <begin position="25"/>
        <end position="453"/>
    </location>
</feature>
<dbReference type="PANTHER" id="PTHR11895:SF7">
    <property type="entry name" value="GLUTAMYL-TRNA(GLN) AMIDOTRANSFERASE SUBUNIT A, MITOCHONDRIAL"/>
    <property type="match status" value="1"/>
</dbReference>
<dbReference type="InterPro" id="IPR023631">
    <property type="entry name" value="Amidase_dom"/>
</dbReference>